<feature type="compositionally biased region" description="Acidic residues" evidence="1">
    <location>
        <begin position="605"/>
        <end position="619"/>
    </location>
</feature>
<proteinExistence type="predicted"/>
<dbReference type="InParanoid" id="A0A1Y2H3T0"/>
<comment type="caution">
    <text evidence="2">The sequence shown here is derived from an EMBL/GenBank/DDBJ whole genome shotgun (WGS) entry which is preliminary data.</text>
</comment>
<accession>A0A1Y2H3T0</accession>
<feature type="compositionally biased region" description="Polar residues" evidence="1">
    <location>
        <begin position="156"/>
        <end position="168"/>
    </location>
</feature>
<feature type="region of interest" description="Disordered" evidence="1">
    <location>
        <begin position="149"/>
        <end position="168"/>
    </location>
</feature>
<gene>
    <name evidence="2" type="ORF">BCR41DRAFT_418459</name>
</gene>
<feature type="compositionally biased region" description="Low complexity" evidence="1">
    <location>
        <begin position="104"/>
        <end position="123"/>
    </location>
</feature>
<feature type="region of interest" description="Disordered" evidence="1">
    <location>
        <begin position="327"/>
        <end position="357"/>
    </location>
</feature>
<organism evidence="2 3">
    <name type="scientific">Lobosporangium transversale</name>
    <dbReference type="NCBI Taxonomy" id="64571"/>
    <lineage>
        <taxon>Eukaryota</taxon>
        <taxon>Fungi</taxon>
        <taxon>Fungi incertae sedis</taxon>
        <taxon>Mucoromycota</taxon>
        <taxon>Mortierellomycotina</taxon>
        <taxon>Mortierellomycetes</taxon>
        <taxon>Mortierellales</taxon>
        <taxon>Mortierellaceae</taxon>
        <taxon>Lobosporangium</taxon>
    </lineage>
</organism>
<dbReference type="GeneID" id="33571468"/>
<feature type="region of interest" description="Disordered" evidence="1">
    <location>
        <begin position="376"/>
        <end position="411"/>
    </location>
</feature>
<protein>
    <submittedName>
        <fullName evidence="2">Uncharacterized protein</fullName>
    </submittedName>
</protein>
<sequence length="650" mass="72617">MFARQVDPLMHFRSSLSVAEQHHRIQQEMVDQHSDSTFFSVAQPSPHNIQSINSNVNIIDNNILCTSNFLPSDFSGNDGNNGNNYSRNYINNNTCDLNNINTNTSKKSTGTDTATSTTNADSNPYKRKHTFHFEPEFFAALDETTSDGEIIGKKNNPMSTTSTSPQRTGFSWMARPLKRAKRSKSNLASLNPNFNPVYEYEASPHQMNNVSSSLSASQCTVPSFSTISALRPTSGNNITCSTSTSTFATTAKSPSSSKIATAKTNPSMRYLNLNGPSIIDLSSGEELVVLHLGNNELKRRRDDSLLSSSTRTENFLLKAYEYKDDGTLTPIPDLDHRERPFTQPSPAKKVRLSRSNQRGPHLEFIEDCEAVSVDDHQRGLTGEEKWSQKSVDRDNGRDGSKGRGGFYQSTEGGRYHRPTVYGAFWNGTGTSVRLRGSRNMRRGSRKATVGTRFWADFDQEGSRINKGDDEAKDELEIPFANDSEDKDENEVQDKEKARVGGGNLVRSKNVCNLFYLAEGFEKPSQSHWRDLARAHFIPENEAEVHELVLYRSPDLTNDSIEDNILNYDGVWDADEFHRQYHHHTSAFIEELNEDTGNGDVAEVDYDGDDDDDGIDDDNDGGVIPDNEAGSPPENAHLMDLEEKIMDMDLN</sequence>
<feature type="region of interest" description="Disordered" evidence="1">
    <location>
        <begin position="104"/>
        <end position="126"/>
    </location>
</feature>
<feature type="compositionally biased region" description="Basic and acidic residues" evidence="1">
    <location>
        <begin position="376"/>
        <end position="401"/>
    </location>
</feature>
<dbReference type="EMBL" id="MCFF01000002">
    <property type="protein sequence ID" value="ORZ28373.1"/>
    <property type="molecule type" value="Genomic_DNA"/>
</dbReference>
<dbReference type="OrthoDB" id="2426141at2759"/>
<dbReference type="Proteomes" id="UP000193648">
    <property type="component" value="Unassembled WGS sequence"/>
</dbReference>
<evidence type="ECO:0000256" key="1">
    <source>
        <dbReference type="SAM" id="MobiDB-lite"/>
    </source>
</evidence>
<name>A0A1Y2H3T0_9FUNG</name>
<reference evidence="2 3" key="1">
    <citation type="submission" date="2016-07" db="EMBL/GenBank/DDBJ databases">
        <title>Pervasive Adenine N6-methylation of Active Genes in Fungi.</title>
        <authorList>
            <consortium name="DOE Joint Genome Institute"/>
            <person name="Mondo S.J."/>
            <person name="Dannebaum R.O."/>
            <person name="Kuo R.C."/>
            <person name="Labutti K."/>
            <person name="Haridas S."/>
            <person name="Kuo A."/>
            <person name="Salamov A."/>
            <person name="Ahrendt S.R."/>
            <person name="Lipzen A."/>
            <person name="Sullivan W."/>
            <person name="Andreopoulos W.B."/>
            <person name="Clum A."/>
            <person name="Lindquist E."/>
            <person name="Daum C."/>
            <person name="Ramamoorthy G.K."/>
            <person name="Gryganskyi A."/>
            <person name="Culley D."/>
            <person name="Magnuson J.K."/>
            <person name="James T.Y."/>
            <person name="O'Malley M.A."/>
            <person name="Stajich J.E."/>
            <person name="Spatafora J.W."/>
            <person name="Visel A."/>
            <person name="Grigoriev I.V."/>
        </authorList>
    </citation>
    <scope>NUCLEOTIDE SEQUENCE [LARGE SCALE GENOMIC DNA]</scope>
    <source>
        <strain evidence="2 3">NRRL 3116</strain>
    </source>
</reference>
<feature type="region of interest" description="Disordered" evidence="1">
    <location>
        <begin position="605"/>
        <end position="640"/>
    </location>
</feature>
<feature type="region of interest" description="Disordered" evidence="1">
    <location>
        <begin position="463"/>
        <end position="496"/>
    </location>
</feature>
<dbReference type="AlphaFoldDB" id="A0A1Y2H3T0"/>
<dbReference type="RefSeq" id="XP_021886058.1">
    <property type="nucleotide sequence ID" value="XM_022029625.1"/>
</dbReference>
<evidence type="ECO:0000313" key="3">
    <source>
        <dbReference type="Proteomes" id="UP000193648"/>
    </source>
</evidence>
<keyword evidence="3" id="KW-1185">Reference proteome</keyword>
<evidence type="ECO:0000313" key="2">
    <source>
        <dbReference type="EMBL" id="ORZ28373.1"/>
    </source>
</evidence>